<protein>
    <submittedName>
        <fullName evidence="1">DUF2487 family protein</fullName>
    </submittedName>
</protein>
<dbReference type="AlphaFoldDB" id="A0A398AYI6"/>
<accession>A0A398AYI6</accession>
<comment type="caution">
    <text evidence="1">The sequence shown here is derived from an EMBL/GenBank/DDBJ whole genome shotgun (WGS) entry which is preliminary data.</text>
</comment>
<gene>
    <name evidence="1" type="ORF">D1970_18620</name>
</gene>
<dbReference type="OrthoDB" id="2678750at2"/>
<evidence type="ECO:0000313" key="2">
    <source>
        <dbReference type="Proteomes" id="UP000265816"/>
    </source>
</evidence>
<dbReference type="RefSeq" id="WP_119114371.1">
    <property type="nucleotide sequence ID" value="NZ_CBCSEO010000009.1"/>
</dbReference>
<keyword evidence="2" id="KW-1185">Reference proteome</keyword>
<sequence>MKWISTDIEMYLKAAEYVDTAIIPLFPVAFGDGMKESSAKTEFSGLLSGLLERQFRGRVILLPGIPYLNGSEDSLILQLEEWEKVLAEGGLKHVFYITSDIGWKQRESRLGGSLLWMPSLPLEHMDEASKMSVLEDQAKQLMPLFARKWEELDGV</sequence>
<dbReference type="EMBL" id="QWVT01000036">
    <property type="protein sequence ID" value="RID82581.1"/>
    <property type="molecule type" value="Genomic_DNA"/>
</dbReference>
<organism evidence="1 2">
    <name type="scientific">Mesobacillus zeae</name>
    <dbReference type="NCBI Taxonomy" id="1917180"/>
    <lineage>
        <taxon>Bacteria</taxon>
        <taxon>Bacillati</taxon>
        <taxon>Bacillota</taxon>
        <taxon>Bacilli</taxon>
        <taxon>Bacillales</taxon>
        <taxon>Bacillaceae</taxon>
        <taxon>Mesobacillus</taxon>
    </lineage>
</organism>
<name>A0A398AYI6_9BACI</name>
<dbReference type="Proteomes" id="UP000265816">
    <property type="component" value="Unassembled WGS sequence"/>
</dbReference>
<dbReference type="Pfam" id="PF10673">
    <property type="entry name" value="DUF2487"/>
    <property type="match status" value="1"/>
</dbReference>
<dbReference type="InterPro" id="IPR019615">
    <property type="entry name" value="DUF2487"/>
</dbReference>
<proteinExistence type="predicted"/>
<evidence type="ECO:0000313" key="1">
    <source>
        <dbReference type="EMBL" id="RID82581.1"/>
    </source>
</evidence>
<reference evidence="1 2" key="1">
    <citation type="submission" date="2018-08" db="EMBL/GenBank/DDBJ databases">
        <title>Bacillus jemisoniae sp. nov., Bacillus chryseoplanitiae sp. nov., Bacillus resnikiae sp. nov., and Bacillus frankliniae sp. nov., isolated from Viking spacecraft and associated surfaces.</title>
        <authorList>
            <person name="Seuylemezian A."/>
            <person name="Vaishampayan P."/>
        </authorList>
    </citation>
    <scope>NUCLEOTIDE SEQUENCE [LARGE SCALE GENOMIC DNA]</scope>
    <source>
        <strain evidence="1 2">JJ-247</strain>
    </source>
</reference>